<dbReference type="InterPro" id="IPR011009">
    <property type="entry name" value="Kinase-like_dom_sf"/>
</dbReference>
<dbReference type="EMBL" id="NEVH01025127">
    <property type="protein sequence ID" value="PNF16089.1"/>
    <property type="molecule type" value="Genomic_DNA"/>
</dbReference>
<feature type="domain" description="ABC1 atypical kinase-like" evidence="2">
    <location>
        <begin position="44"/>
        <end position="256"/>
    </location>
</feature>
<evidence type="ECO:0000256" key="1">
    <source>
        <dbReference type="ARBA" id="ARBA00009670"/>
    </source>
</evidence>
<dbReference type="Pfam" id="PF03109">
    <property type="entry name" value="ABC1"/>
    <property type="match status" value="1"/>
</dbReference>
<gene>
    <name evidence="3" type="ORF">B7P43_G03273</name>
</gene>
<comment type="caution">
    <text evidence="3">The sequence shown here is derived from an EMBL/GenBank/DDBJ whole genome shotgun (WGS) entry which is preliminary data.</text>
</comment>
<dbReference type="PANTHER" id="PTHR45890">
    <property type="entry name" value="AARF DOMAIN CONTAINING KINASE 2 (PREDICTED)"/>
    <property type="match status" value="1"/>
</dbReference>
<dbReference type="PANTHER" id="PTHR45890:SF1">
    <property type="entry name" value="AARF DOMAIN CONTAINING KINASE 2"/>
    <property type="match status" value="1"/>
</dbReference>
<dbReference type="GO" id="GO:0005739">
    <property type="term" value="C:mitochondrion"/>
    <property type="evidence" value="ECO:0007669"/>
    <property type="project" value="TreeGrafter"/>
</dbReference>
<evidence type="ECO:0000313" key="3">
    <source>
        <dbReference type="EMBL" id="PNF16089.1"/>
    </source>
</evidence>
<dbReference type="OrthoDB" id="427480at2759"/>
<evidence type="ECO:0000313" key="4">
    <source>
        <dbReference type="Proteomes" id="UP000235965"/>
    </source>
</evidence>
<organism evidence="3 4">
    <name type="scientific">Cryptotermes secundus</name>
    <dbReference type="NCBI Taxonomy" id="105785"/>
    <lineage>
        <taxon>Eukaryota</taxon>
        <taxon>Metazoa</taxon>
        <taxon>Ecdysozoa</taxon>
        <taxon>Arthropoda</taxon>
        <taxon>Hexapoda</taxon>
        <taxon>Insecta</taxon>
        <taxon>Pterygota</taxon>
        <taxon>Neoptera</taxon>
        <taxon>Polyneoptera</taxon>
        <taxon>Dictyoptera</taxon>
        <taxon>Blattodea</taxon>
        <taxon>Blattoidea</taxon>
        <taxon>Termitoidae</taxon>
        <taxon>Kalotermitidae</taxon>
        <taxon>Cryptotermitinae</taxon>
        <taxon>Cryptotermes</taxon>
    </lineage>
</organism>
<protein>
    <recommendedName>
        <fullName evidence="2">ABC1 atypical kinase-like domain-containing protein</fullName>
    </recommendedName>
</protein>
<name>A0A2J7PIF7_9NEOP</name>
<keyword evidence="4" id="KW-1185">Reference proteome</keyword>
<accession>A0A2J7PIF7</accession>
<reference evidence="3 4" key="1">
    <citation type="submission" date="2017-12" db="EMBL/GenBank/DDBJ databases">
        <title>Hemimetabolous genomes reveal molecular basis of termite eusociality.</title>
        <authorList>
            <person name="Harrison M.C."/>
            <person name="Jongepier E."/>
            <person name="Robertson H.M."/>
            <person name="Arning N."/>
            <person name="Bitard-Feildel T."/>
            <person name="Chao H."/>
            <person name="Childers C.P."/>
            <person name="Dinh H."/>
            <person name="Doddapaneni H."/>
            <person name="Dugan S."/>
            <person name="Gowin J."/>
            <person name="Greiner C."/>
            <person name="Han Y."/>
            <person name="Hu H."/>
            <person name="Hughes D.S.T."/>
            <person name="Huylmans A.-K."/>
            <person name="Kemena C."/>
            <person name="Kremer L.P.M."/>
            <person name="Lee S.L."/>
            <person name="Lopez-Ezquerra A."/>
            <person name="Mallet L."/>
            <person name="Monroy-Kuhn J.M."/>
            <person name="Moser A."/>
            <person name="Murali S.C."/>
            <person name="Muzny D.M."/>
            <person name="Otani S."/>
            <person name="Piulachs M.-D."/>
            <person name="Poelchau M."/>
            <person name="Qu J."/>
            <person name="Schaub F."/>
            <person name="Wada-Katsumata A."/>
            <person name="Worley K.C."/>
            <person name="Xie Q."/>
            <person name="Ylla G."/>
            <person name="Poulsen M."/>
            <person name="Gibbs R.A."/>
            <person name="Schal C."/>
            <person name="Richards S."/>
            <person name="Belles X."/>
            <person name="Korb J."/>
            <person name="Bornberg-Bauer E."/>
        </authorList>
    </citation>
    <scope>NUCLEOTIDE SEQUENCE [LARGE SCALE GENOMIC DNA]</scope>
    <source>
        <tissue evidence="3">Whole body</tissue>
    </source>
</reference>
<proteinExistence type="inferred from homology"/>
<dbReference type="SUPFAM" id="SSF56112">
    <property type="entry name" value="Protein kinase-like (PK-like)"/>
    <property type="match status" value="1"/>
</dbReference>
<dbReference type="AlphaFoldDB" id="A0A2J7PIF7"/>
<dbReference type="InterPro" id="IPR004147">
    <property type="entry name" value="ABC1_dom"/>
</dbReference>
<comment type="similarity">
    <text evidence="1">Belongs to the protein kinase superfamily. ADCK protein kinase family.</text>
</comment>
<evidence type="ECO:0000259" key="2">
    <source>
        <dbReference type="Pfam" id="PF03109"/>
    </source>
</evidence>
<dbReference type="Proteomes" id="UP000235965">
    <property type="component" value="Unassembled WGS sequence"/>
</dbReference>
<dbReference type="InterPro" id="IPR052402">
    <property type="entry name" value="ADCK_kinase"/>
</dbReference>
<sequence>MEMFGFGRLLEMKDQKSDEGTEKLRMTLGLDKQGNSTKRELIPVAVKVRHPRMETLLRRDLCIMKTVASAVTWIFPSLKWLSLVDCVEEFGQLMEAQVNLCVEACNLERFAANFNNVKSVRFPKPLWHLVRQYVLVETFEEGNPMQHYVTDRSSRPVNARLAELGINTVLKMVFEDNFAHGDLHPGNILVREEETSDMTQKKSWHTSPFLISKSTCPVTIVILDCGIIASLDDHGKKCLKGVFKAVANGDGQKVGELFLNNSSHQCTDPESFKYRMNEIVSSALDRSVTLEQVEVSAIMTSLFSAMIEHKVKLDGSFSSIILAIMVVEGLGRSLDPRIDIVQQARPFLLTSL</sequence>